<dbReference type="SUPFAM" id="SSF47384">
    <property type="entry name" value="Homodimeric domain of signal transducing histidine kinase"/>
    <property type="match status" value="1"/>
</dbReference>
<dbReference type="PRINTS" id="PR00344">
    <property type="entry name" value="BCTRLSENSOR"/>
</dbReference>
<keyword evidence="3 6" id="KW-0597">Phosphoprotein</keyword>
<evidence type="ECO:0000256" key="1">
    <source>
        <dbReference type="ARBA" id="ARBA00000085"/>
    </source>
</evidence>
<dbReference type="InterPro" id="IPR011006">
    <property type="entry name" value="CheY-like_superfamily"/>
</dbReference>
<feature type="modified residue" description="4-aspartylphosphate" evidence="6">
    <location>
        <position position="329"/>
    </location>
</feature>
<dbReference type="Pfam" id="PF00512">
    <property type="entry name" value="HisKA"/>
    <property type="match status" value="1"/>
</dbReference>
<evidence type="ECO:0000256" key="3">
    <source>
        <dbReference type="ARBA" id="ARBA00022553"/>
    </source>
</evidence>
<dbReference type="GO" id="GO:0005886">
    <property type="term" value="C:plasma membrane"/>
    <property type="evidence" value="ECO:0007669"/>
    <property type="project" value="TreeGrafter"/>
</dbReference>
<comment type="catalytic activity">
    <reaction evidence="1">
        <text>ATP + protein L-histidine = ADP + protein N-phospho-L-histidine.</text>
        <dbReference type="EC" id="2.7.13.3"/>
    </reaction>
</comment>
<evidence type="ECO:0000256" key="6">
    <source>
        <dbReference type="PROSITE-ProRule" id="PRU00169"/>
    </source>
</evidence>
<dbReference type="InterPro" id="IPR036097">
    <property type="entry name" value="HisK_dim/P_sf"/>
</dbReference>
<dbReference type="GO" id="GO:0000155">
    <property type="term" value="F:phosphorelay sensor kinase activity"/>
    <property type="evidence" value="ECO:0007669"/>
    <property type="project" value="InterPro"/>
</dbReference>
<dbReference type="PANTHER" id="PTHR43047">
    <property type="entry name" value="TWO-COMPONENT HISTIDINE PROTEIN KINASE"/>
    <property type="match status" value="1"/>
</dbReference>
<keyword evidence="7" id="KW-0812">Transmembrane</keyword>
<dbReference type="RefSeq" id="WP_184862682.1">
    <property type="nucleotide sequence ID" value="NZ_JACHLK010000013.1"/>
</dbReference>
<feature type="domain" description="Response regulatory" evidence="9">
    <location>
        <begin position="280"/>
        <end position="394"/>
    </location>
</feature>
<dbReference type="Gene3D" id="1.10.287.130">
    <property type="match status" value="1"/>
</dbReference>
<dbReference type="PANTHER" id="PTHR43047:SF72">
    <property type="entry name" value="OSMOSENSING HISTIDINE PROTEIN KINASE SLN1"/>
    <property type="match status" value="1"/>
</dbReference>
<dbReference type="PROSITE" id="PS50109">
    <property type="entry name" value="HIS_KIN"/>
    <property type="match status" value="1"/>
</dbReference>
<dbReference type="AlphaFoldDB" id="A0A7X0PIF9"/>
<gene>
    <name evidence="10" type="ORF">HNP48_005268</name>
</gene>
<keyword evidence="11" id="KW-1185">Reference proteome</keyword>
<evidence type="ECO:0000256" key="4">
    <source>
        <dbReference type="ARBA" id="ARBA00022679"/>
    </source>
</evidence>
<dbReference type="InterPro" id="IPR003594">
    <property type="entry name" value="HATPase_dom"/>
</dbReference>
<comment type="caution">
    <text evidence="10">The sequence shown here is derived from an EMBL/GenBank/DDBJ whole genome shotgun (WGS) entry which is preliminary data.</text>
</comment>
<evidence type="ECO:0000259" key="8">
    <source>
        <dbReference type="PROSITE" id="PS50109"/>
    </source>
</evidence>
<reference evidence="10 11" key="1">
    <citation type="submission" date="2020-08" db="EMBL/GenBank/DDBJ databases">
        <title>Functional genomics of gut bacteria from endangered species of beetles.</title>
        <authorList>
            <person name="Carlos-Shanley C."/>
        </authorList>
    </citation>
    <scope>NUCLEOTIDE SEQUENCE [LARGE SCALE GENOMIC DNA]</scope>
    <source>
        <strain evidence="10 11">S00198</strain>
    </source>
</reference>
<dbReference type="SMART" id="SM00387">
    <property type="entry name" value="HATPase_c"/>
    <property type="match status" value="1"/>
</dbReference>
<feature type="domain" description="Histidine kinase" evidence="8">
    <location>
        <begin position="51"/>
        <end position="263"/>
    </location>
</feature>
<organism evidence="10 11">
    <name type="scientific">Acidovorax soli</name>
    <dbReference type="NCBI Taxonomy" id="592050"/>
    <lineage>
        <taxon>Bacteria</taxon>
        <taxon>Pseudomonadati</taxon>
        <taxon>Pseudomonadota</taxon>
        <taxon>Betaproteobacteria</taxon>
        <taxon>Burkholderiales</taxon>
        <taxon>Comamonadaceae</taxon>
        <taxon>Acidovorax</taxon>
    </lineage>
</organism>
<keyword evidence="7" id="KW-1133">Transmembrane helix</keyword>
<dbReference type="InterPro" id="IPR003661">
    <property type="entry name" value="HisK_dim/P_dom"/>
</dbReference>
<evidence type="ECO:0000259" key="9">
    <source>
        <dbReference type="PROSITE" id="PS50110"/>
    </source>
</evidence>
<dbReference type="EMBL" id="JACHLK010000013">
    <property type="protein sequence ID" value="MBB6562555.1"/>
    <property type="molecule type" value="Genomic_DNA"/>
</dbReference>
<dbReference type="EC" id="2.7.13.3" evidence="2"/>
<dbReference type="InterPro" id="IPR004358">
    <property type="entry name" value="Sig_transdc_His_kin-like_C"/>
</dbReference>
<dbReference type="InterPro" id="IPR005467">
    <property type="entry name" value="His_kinase_dom"/>
</dbReference>
<dbReference type="GO" id="GO:0009927">
    <property type="term" value="F:histidine phosphotransfer kinase activity"/>
    <property type="evidence" value="ECO:0007669"/>
    <property type="project" value="TreeGrafter"/>
</dbReference>
<dbReference type="SMART" id="SM00388">
    <property type="entry name" value="HisKA"/>
    <property type="match status" value="1"/>
</dbReference>
<dbReference type="Gene3D" id="3.40.50.2300">
    <property type="match status" value="1"/>
</dbReference>
<dbReference type="PROSITE" id="PS50110">
    <property type="entry name" value="RESPONSE_REGULATORY"/>
    <property type="match status" value="1"/>
</dbReference>
<dbReference type="Gene3D" id="3.30.565.10">
    <property type="entry name" value="Histidine kinase-like ATPase, C-terminal domain"/>
    <property type="match status" value="1"/>
</dbReference>
<dbReference type="Pfam" id="PF00072">
    <property type="entry name" value="Response_reg"/>
    <property type="match status" value="1"/>
</dbReference>
<evidence type="ECO:0000256" key="7">
    <source>
        <dbReference type="SAM" id="Phobius"/>
    </source>
</evidence>
<dbReference type="Proteomes" id="UP000575083">
    <property type="component" value="Unassembled WGS sequence"/>
</dbReference>
<dbReference type="SUPFAM" id="SSF55874">
    <property type="entry name" value="ATPase domain of HSP90 chaperone/DNA topoisomerase II/histidine kinase"/>
    <property type="match status" value="1"/>
</dbReference>
<keyword evidence="4 10" id="KW-0808">Transferase</keyword>
<dbReference type="SMART" id="SM00448">
    <property type="entry name" value="REC"/>
    <property type="match status" value="1"/>
</dbReference>
<dbReference type="Pfam" id="PF02518">
    <property type="entry name" value="HATPase_c"/>
    <property type="match status" value="1"/>
</dbReference>
<accession>A0A7X0PIF9</accession>
<protein>
    <recommendedName>
        <fullName evidence="2">histidine kinase</fullName>
        <ecNumber evidence="2">2.7.13.3</ecNumber>
    </recommendedName>
</protein>
<evidence type="ECO:0000313" key="11">
    <source>
        <dbReference type="Proteomes" id="UP000575083"/>
    </source>
</evidence>
<evidence type="ECO:0000256" key="5">
    <source>
        <dbReference type="ARBA" id="ARBA00022777"/>
    </source>
</evidence>
<dbReference type="InterPro" id="IPR036890">
    <property type="entry name" value="HATPase_C_sf"/>
</dbReference>
<evidence type="ECO:0000313" key="10">
    <source>
        <dbReference type="EMBL" id="MBB6562555.1"/>
    </source>
</evidence>
<dbReference type="CDD" id="cd00082">
    <property type="entry name" value="HisKA"/>
    <property type="match status" value="1"/>
</dbReference>
<dbReference type="CDD" id="cd00156">
    <property type="entry name" value="REC"/>
    <property type="match status" value="1"/>
</dbReference>
<keyword evidence="5 10" id="KW-0418">Kinase</keyword>
<dbReference type="InterPro" id="IPR001789">
    <property type="entry name" value="Sig_transdc_resp-reg_receiver"/>
</dbReference>
<dbReference type="SUPFAM" id="SSF52172">
    <property type="entry name" value="CheY-like"/>
    <property type="match status" value="1"/>
</dbReference>
<keyword evidence="7" id="KW-0472">Membrane</keyword>
<evidence type="ECO:0000256" key="2">
    <source>
        <dbReference type="ARBA" id="ARBA00012438"/>
    </source>
</evidence>
<proteinExistence type="predicted"/>
<name>A0A7X0PIF9_9BURK</name>
<feature type="transmembrane region" description="Helical" evidence="7">
    <location>
        <begin position="6"/>
        <end position="28"/>
    </location>
</feature>
<sequence length="394" mass="42792">MQYGFELAVVGGLVLVAGGWGISVYLGLRRARLALEQAQQTLAERNEFLGMMAHEMLTPLQTLISSVELIELSGHLPSDDQAFRRLRRSAQQLEAQMNDTVEFARLSGGRLKVSPMLFQPDLMMRIIVAEYEEAARERGVRLEVCVDPEPCPRVITDPARLRQIITNLISNSVKYANPGEVLCSVQVQEAPAQVTIAVMDRGPGFDAAVDVWAPFVRGSKTQQGAGLGLAVVKLMSDLLQGTARVVSRVGEGTAFIVQIPVEVERTQEVRAAVPTSRRQRVLVVDDNDDVRQGLLAMLQALGAQAEGAASVARALQMLQTTRYDGLVLDLCLHDGSGYDVARAARQPGGLNAETPIVALSAYHESDAEGDLLLAAKFEKPISVARLRSAMQHFA</sequence>